<sequence length="321" mass="35267">MTTSSAEEYLRNQLTSFEMSPGATDALATVYHRRLGRRLWSSLAEQGTPPAGPDGWRQLTWLHPSVVRMVTTGPIDADALHAADANGAMYTVAGGPPRPPLEHLPERDGVPWLEESVRYLEHDIQMVDAAQSLTLSRQLAESSQPHVDQAVDVLAHVWPAAAQEFRTLVQSIAYVDGTVFRSATVEQTYGVIYAAPQSLGSVAAAFEMLLHETGHHALYLRNSFGPFVLNGSALASHPLRPDPRPIFGVLHSAHVLARMATGLHRWTVDADAPDEAHERREQALKNLSQSLDVLGREAEWTTQGIDYFKDLRACEDSLRAA</sequence>
<keyword evidence="2" id="KW-1185">Reference proteome</keyword>
<name>A0ABU4V573_9PSEU</name>
<organism evidence="1 2">
    <name type="scientific">Lentzea sokolovensis</name>
    <dbReference type="NCBI Taxonomy" id="3095429"/>
    <lineage>
        <taxon>Bacteria</taxon>
        <taxon>Bacillati</taxon>
        <taxon>Actinomycetota</taxon>
        <taxon>Actinomycetes</taxon>
        <taxon>Pseudonocardiales</taxon>
        <taxon>Pseudonocardiaceae</taxon>
        <taxon>Lentzea</taxon>
    </lineage>
</organism>
<protein>
    <submittedName>
        <fullName evidence="1">HEXXH motif-containing putative peptide modification protein</fullName>
    </submittedName>
</protein>
<gene>
    <name evidence="1" type="ORF">SK854_32820</name>
</gene>
<dbReference type="InterPro" id="IPR026337">
    <property type="entry name" value="AKG_HExxH"/>
</dbReference>
<reference evidence="1 2" key="2">
    <citation type="submission" date="2023-11" db="EMBL/GenBank/DDBJ databases">
        <authorList>
            <person name="Lara A.C."/>
            <person name="Chronakova A."/>
        </authorList>
    </citation>
    <scope>NUCLEOTIDE SEQUENCE [LARGE SCALE GENOMIC DNA]</scope>
    <source>
        <strain evidence="1 2">BCCO 10_0061</strain>
    </source>
</reference>
<proteinExistence type="predicted"/>
<dbReference type="NCBIfam" id="TIGR04267">
    <property type="entry name" value="mod_HExxH"/>
    <property type="match status" value="1"/>
</dbReference>
<dbReference type="RefSeq" id="WP_319979011.1">
    <property type="nucleotide sequence ID" value="NZ_JAXAVU010000013.1"/>
</dbReference>
<evidence type="ECO:0000313" key="2">
    <source>
        <dbReference type="Proteomes" id="UP001285352"/>
    </source>
</evidence>
<dbReference type="EMBL" id="JAXAVU010000013">
    <property type="protein sequence ID" value="MDX8146938.1"/>
    <property type="molecule type" value="Genomic_DNA"/>
</dbReference>
<comment type="caution">
    <text evidence="1">The sequence shown here is derived from an EMBL/GenBank/DDBJ whole genome shotgun (WGS) entry which is preliminary data.</text>
</comment>
<accession>A0ABU4V573</accession>
<evidence type="ECO:0000313" key="1">
    <source>
        <dbReference type="EMBL" id="MDX8146938.1"/>
    </source>
</evidence>
<dbReference type="Proteomes" id="UP001285352">
    <property type="component" value="Unassembled WGS sequence"/>
</dbReference>
<reference evidence="1 2" key="1">
    <citation type="submission" date="2023-11" db="EMBL/GenBank/DDBJ databases">
        <title>Lentzea sokolovensis, sp. nov., Lentzea kristufkii, sp. nov., and Lentzea miocenensis, sp. nov., rare actinobacteria from Sokolov Coal Basin, Miocene lacustrine sediment, Czech Republic.</title>
        <authorList>
            <person name="Lara A."/>
            <person name="Kotroba L."/>
            <person name="Nouioui I."/>
            <person name="Neumann-Schaal M."/>
            <person name="Mast Y."/>
            <person name="Chronakova A."/>
        </authorList>
    </citation>
    <scope>NUCLEOTIDE SEQUENCE [LARGE SCALE GENOMIC DNA]</scope>
    <source>
        <strain evidence="1 2">BCCO 10_0061</strain>
    </source>
</reference>